<dbReference type="Proteomes" id="UP000600101">
    <property type="component" value="Unassembled WGS sequence"/>
</dbReference>
<protein>
    <recommendedName>
        <fullName evidence="4">4,5-dioxygenase</fullName>
    </recommendedName>
</protein>
<reference evidence="2" key="1">
    <citation type="submission" date="2020-08" db="EMBL/GenBank/DDBJ databases">
        <authorList>
            <person name="Hu Y."/>
            <person name="Nguyen S.V."/>
            <person name="Li F."/>
            <person name="Fanning S."/>
        </authorList>
    </citation>
    <scope>NUCLEOTIDE SEQUENCE</scope>
    <source>
        <strain evidence="2">SYSU D8009</strain>
    </source>
</reference>
<evidence type="ECO:0008006" key="4">
    <source>
        <dbReference type="Google" id="ProtNLM"/>
    </source>
</evidence>
<dbReference type="Pfam" id="PF08883">
    <property type="entry name" value="DOPA_dioxygen"/>
    <property type="match status" value="1"/>
</dbReference>
<dbReference type="RefSeq" id="WP_186770849.1">
    <property type="nucleotide sequence ID" value="NZ_JACOMF010000012.1"/>
</dbReference>
<feature type="compositionally biased region" description="Gly residues" evidence="1">
    <location>
        <begin position="26"/>
        <end position="39"/>
    </location>
</feature>
<comment type="caution">
    <text evidence="2">The sequence shown here is derived from an EMBL/GenBank/DDBJ whole genome shotgun (WGS) entry which is preliminary data.</text>
</comment>
<dbReference type="SUPFAM" id="SSF143410">
    <property type="entry name" value="DOPA-like"/>
    <property type="match status" value="1"/>
</dbReference>
<proteinExistence type="predicted"/>
<sequence length="150" mass="15952">MSDRPSDSEGVDRPDAVPSATPGGIKSVGGTGASPATTGGGIEGWHAHLYYATPEERAVAAEIREAIAALFPAAMLGRWRDQPVGPHPMAMYQVPFTPELLPALLPWLALNRRGLTVLVHPETGRQRADHSAHALWLGAVLPLKLDSLPE</sequence>
<evidence type="ECO:0000256" key="1">
    <source>
        <dbReference type="SAM" id="MobiDB-lite"/>
    </source>
</evidence>
<feature type="region of interest" description="Disordered" evidence="1">
    <location>
        <begin position="1"/>
        <end position="39"/>
    </location>
</feature>
<keyword evidence="3" id="KW-1185">Reference proteome</keyword>
<evidence type="ECO:0000313" key="3">
    <source>
        <dbReference type="Proteomes" id="UP000600101"/>
    </source>
</evidence>
<dbReference type="Gene3D" id="3.30.70.1240">
    <property type="entry name" value="DOPA-like domains"/>
    <property type="match status" value="1"/>
</dbReference>
<name>A0A9X0UDU6_9PROT</name>
<organism evidence="2 3">
    <name type="scientific">Siccirubricoccus deserti</name>
    <dbReference type="NCBI Taxonomy" id="2013562"/>
    <lineage>
        <taxon>Bacteria</taxon>
        <taxon>Pseudomonadati</taxon>
        <taxon>Pseudomonadota</taxon>
        <taxon>Alphaproteobacteria</taxon>
        <taxon>Acetobacterales</taxon>
        <taxon>Roseomonadaceae</taxon>
        <taxon>Siccirubricoccus</taxon>
    </lineage>
</organism>
<dbReference type="PANTHER" id="PTHR36423">
    <property type="entry name" value="AFR070WP"/>
    <property type="match status" value="1"/>
</dbReference>
<dbReference type="InterPro" id="IPR023389">
    <property type="entry name" value="DOPA-like_sf"/>
</dbReference>
<evidence type="ECO:0000313" key="2">
    <source>
        <dbReference type="EMBL" id="MBC4016076.1"/>
    </source>
</evidence>
<dbReference type="AlphaFoldDB" id="A0A9X0UDU6"/>
<accession>A0A9X0UDU6</accession>
<dbReference type="InterPro" id="IPR014980">
    <property type="entry name" value="DOPA_dioxygen"/>
</dbReference>
<feature type="compositionally biased region" description="Basic and acidic residues" evidence="1">
    <location>
        <begin position="1"/>
        <end position="15"/>
    </location>
</feature>
<dbReference type="EMBL" id="JACOMF010000012">
    <property type="protein sequence ID" value="MBC4016076.1"/>
    <property type="molecule type" value="Genomic_DNA"/>
</dbReference>
<dbReference type="PANTHER" id="PTHR36423:SF2">
    <property type="entry name" value="AFR070WP"/>
    <property type="match status" value="1"/>
</dbReference>
<gene>
    <name evidence="2" type="ORF">H7965_12150</name>
</gene>